<dbReference type="PANTHER" id="PTHR10443:SF12">
    <property type="entry name" value="DIPEPTIDASE"/>
    <property type="match status" value="1"/>
</dbReference>
<protein>
    <submittedName>
        <fullName evidence="3">Membrane dipeptidase</fullName>
        <ecNumber evidence="3">3.4.13.-</ecNumber>
    </submittedName>
</protein>
<feature type="compositionally biased region" description="Polar residues" evidence="1">
    <location>
        <begin position="346"/>
        <end position="361"/>
    </location>
</feature>
<accession>A0ABZ2Q5U6</accession>
<dbReference type="SUPFAM" id="SSF51556">
    <property type="entry name" value="Metallo-dependent hydrolases"/>
    <property type="match status" value="1"/>
</dbReference>
<dbReference type="PROSITE" id="PS51318">
    <property type="entry name" value="TAT"/>
    <property type="match status" value="1"/>
</dbReference>
<keyword evidence="3" id="KW-0378">Hydrolase</keyword>
<evidence type="ECO:0000256" key="1">
    <source>
        <dbReference type="SAM" id="MobiDB-lite"/>
    </source>
</evidence>
<name>A0ABZ2Q5U6_9FLAO</name>
<dbReference type="GO" id="GO:0016805">
    <property type="term" value="F:dipeptidase activity"/>
    <property type="evidence" value="ECO:0007669"/>
    <property type="project" value="UniProtKB-KW"/>
</dbReference>
<dbReference type="PROSITE" id="PS51365">
    <property type="entry name" value="RENAL_DIPEPTIDASE_2"/>
    <property type="match status" value="1"/>
</dbReference>
<feature type="chain" id="PRO_5045860430" evidence="2">
    <location>
        <begin position="33"/>
        <end position="406"/>
    </location>
</feature>
<feature type="compositionally biased region" description="Basic and acidic residues" evidence="1">
    <location>
        <begin position="327"/>
        <end position="343"/>
    </location>
</feature>
<proteinExistence type="predicted"/>
<dbReference type="InterPro" id="IPR032466">
    <property type="entry name" value="Metal_Hydrolase"/>
</dbReference>
<feature type="region of interest" description="Disordered" evidence="1">
    <location>
        <begin position="315"/>
        <end position="361"/>
    </location>
</feature>
<dbReference type="Pfam" id="PF01244">
    <property type="entry name" value="Peptidase_M19"/>
    <property type="match status" value="1"/>
</dbReference>
<dbReference type="InterPro" id="IPR008257">
    <property type="entry name" value="Pept_M19"/>
</dbReference>
<dbReference type="InterPro" id="IPR006311">
    <property type="entry name" value="TAT_signal"/>
</dbReference>
<evidence type="ECO:0000313" key="3">
    <source>
        <dbReference type="EMBL" id="WXK49540.1"/>
    </source>
</evidence>
<keyword evidence="2" id="KW-0732">Signal</keyword>
<dbReference type="PANTHER" id="PTHR10443">
    <property type="entry name" value="MICROSOMAL DIPEPTIDASE"/>
    <property type="match status" value="1"/>
</dbReference>
<dbReference type="Gene3D" id="3.20.20.140">
    <property type="entry name" value="Metal-dependent hydrolases"/>
    <property type="match status" value="1"/>
</dbReference>
<evidence type="ECO:0000313" key="4">
    <source>
        <dbReference type="Proteomes" id="UP001447857"/>
    </source>
</evidence>
<gene>
    <name evidence="3" type="ORF">V6624_21210</name>
</gene>
<evidence type="ECO:0000256" key="2">
    <source>
        <dbReference type="SAM" id="SignalP"/>
    </source>
</evidence>
<keyword evidence="3" id="KW-0224">Dipeptidase</keyword>
<dbReference type="PROSITE" id="PS00869">
    <property type="entry name" value="RENAL_DIPEPTIDASE_1"/>
    <property type="match status" value="1"/>
</dbReference>
<reference evidence="3 4" key="1">
    <citation type="submission" date="2024-02" db="EMBL/GenBank/DDBJ databases">
        <title>complete genome of Flavobacterium ginsenosidimutans Str. YTB16.</title>
        <authorList>
            <person name="Wang Q."/>
        </authorList>
    </citation>
    <scope>NUCLEOTIDE SEQUENCE [LARGE SCALE GENOMIC DNA]</scope>
    <source>
        <strain evidence="3 4">YTB16</strain>
    </source>
</reference>
<keyword evidence="3" id="KW-0645">Protease</keyword>
<feature type="signal peptide" evidence="2">
    <location>
        <begin position="1"/>
        <end position="32"/>
    </location>
</feature>
<dbReference type="InterPro" id="IPR000180">
    <property type="entry name" value="Dipep_AS"/>
</dbReference>
<dbReference type="RefSeq" id="WP_111285342.1">
    <property type="nucleotide sequence ID" value="NZ_CP147988.1"/>
</dbReference>
<dbReference type="EC" id="3.4.13.-" evidence="3"/>
<sequence>MSNNQQWNRRSFLFTMSGAGAALMLNPLLSWAATEQDPRIAAIVAKTFGIDTHNHIDVPLIKSELPGPKVDLFGEMKKSGLSAICMTFAVDYQKLVNPGDAYERFLNGLTAMDEILIANNMKRALNYTDLEEAHKNKKPIVIQSVEGGHFLEGKIERLQVAYDRGLRHLGLLHDNDASVPLGDIFTKTPQWGGLTSFGAETIKECERLGVLVDLSHCDDNTVNGALKVAKNPVLVSHTGLNTRLGTNEFMSKMMMPRLISKEQAKIVADHGSVIGVWTHLADSPTEFADNIKAMVDVVGVDHVCIGTDTKLTPAYRSPNDKGWGQGDNKKPEDKKEEPKKQNDQKGQNASKKQGPQGTNQSWGIEKQGFYYTVVESLLKAGFKEEEIAKIGGGNYCRIFDIATKRS</sequence>
<dbReference type="Proteomes" id="UP001447857">
    <property type="component" value="Chromosome"/>
</dbReference>
<keyword evidence="4" id="KW-1185">Reference proteome</keyword>
<dbReference type="EMBL" id="CP147988">
    <property type="protein sequence ID" value="WXK49540.1"/>
    <property type="molecule type" value="Genomic_DNA"/>
</dbReference>
<organism evidence="3 4">
    <name type="scientific">Flavobacterium ginsenosidimutans</name>
    <dbReference type="NCBI Taxonomy" id="687844"/>
    <lineage>
        <taxon>Bacteria</taxon>
        <taxon>Pseudomonadati</taxon>
        <taxon>Bacteroidota</taxon>
        <taxon>Flavobacteriia</taxon>
        <taxon>Flavobacteriales</taxon>
        <taxon>Flavobacteriaceae</taxon>
        <taxon>Flavobacterium</taxon>
    </lineage>
</organism>